<protein>
    <submittedName>
        <fullName evidence="9">Chromatin remodeling complex protein</fullName>
    </submittedName>
</protein>
<evidence type="ECO:0000313" key="9">
    <source>
        <dbReference type="EMBL" id="GAN08701.1"/>
    </source>
</evidence>
<feature type="compositionally biased region" description="Basic and acidic residues" evidence="6">
    <location>
        <begin position="666"/>
        <end position="675"/>
    </location>
</feature>
<dbReference type="EMBL" id="DF836507">
    <property type="protein sequence ID" value="GAN08701.1"/>
    <property type="molecule type" value="Genomic_DNA"/>
</dbReference>
<evidence type="ECO:0000256" key="1">
    <source>
        <dbReference type="ARBA" id="ARBA00004123"/>
    </source>
</evidence>
<dbReference type="CDD" id="cd22249">
    <property type="entry name" value="UDM1_RNF168_RNF169-like"/>
    <property type="match status" value="1"/>
</dbReference>
<dbReference type="Pfam" id="PF15612">
    <property type="entry name" value="WHIM1"/>
    <property type="match status" value="1"/>
</dbReference>
<feature type="region of interest" description="Disordered" evidence="6">
    <location>
        <begin position="936"/>
        <end position="975"/>
    </location>
</feature>
<dbReference type="PROSITE" id="PS50827">
    <property type="entry name" value="DDT"/>
    <property type="match status" value="1"/>
</dbReference>
<dbReference type="PANTHER" id="PTHR32075:SF6">
    <property type="entry name" value="ISWI CHROMATIN-REMODELING COMPLEX SUBUNIT YPL216W-RELATED"/>
    <property type="match status" value="1"/>
</dbReference>
<sequence>MPLLNKKRVPATLNMSTNPKRQSKEVWYLRSTNEVFKDYESYINKLTLYHQAIWECERTGKTNLTYEQALESERNEHERAEYHFSEVLRKSILNQVQFQTLHIDDLVDQIYSHFSNNFVIGEVLRCHLSNYDYIARVLEIVPIQVLSIITNNNNHAAISNSENQSDEANVPRQPNGRLRFPDAFLHPTPQQQPASHLDTTNMSSEHTNISQDREEFVTEYRYKVQLMDEDGRPLEKLTRIVEGSRFIRDRQQFNRYNIQCFIRDCCYRENYVYSPWLIKPTTASIYGIETPLPPYLEKFQNQVFDIPSKRRKIVASNHHKTPDEKEAEKQARREETLLHKAKLKEERDRLRMERKKQAAVKYPVEDLDLPIYRKDPNNNWALIDMSPRKYVSRDGIIPYPSGGRSERPIPHHDSNIPAELFDTFLSTWAFLTVFAEPLKLTAYSVDEFEKALFHDTHQPKATVLVEYNACLLNVIIKERKDNTSNEIINGDASENYLELLEKSDDESDDENDGNSKQAGSKLKPESSQLPKIERGWRDKDHMRFAQKWDSKELRANYERRGWETTLIGCLNDIATPELLPSIDDLLRHLNPKLNSSAADREKQYPILSIKQKLDILEFLVNVVNESTIIKNYMEYCQDQLTDFRKHKVELNKESKALAAKRIEMDKRDKLEKSEDNNEEDEGEESASDNSDNSNEDSDMESDSSETRLGNRKHRQVSRQEKLKQKQKAREEMEIQRKKQYAEQRQIAKVKNQEQRTRMNERRKLEEDEKIIKRKVHGREDHIEKNMRRYMTLRIRPLGKDRFNNRYIYLDNVGVSNTYGTGRLYVSSPTDIDIQMMMERDFASSDLPDRAWGYGGGHWFIIKLMQEQGFAEESEWLDKRMHELSTSHPSEYRGWWKYYSEPEEIEHLLSWLNPKGVREQKLKAELIKQQPNIMDSFRKRANALAKEASPSPEEAAEDTTPPPPKRSTRSKSSAAK</sequence>
<feature type="region of interest" description="Disordered" evidence="6">
    <location>
        <begin position="179"/>
        <end position="209"/>
    </location>
</feature>
<evidence type="ECO:0000256" key="5">
    <source>
        <dbReference type="SAM" id="Coils"/>
    </source>
</evidence>
<feature type="region of interest" description="Disordered" evidence="6">
    <location>
        <begin position="503"/>
        <end position="532"/>
    </location>
</feature>
<feature type="compositionally biased region" description="Basic and acidic residues" evidence="6">
    <location>
        <begin position="717"/>
        <end position="741"/>
    </location>
</feature>
<keyword evidence="3 4" id="KW-0539">Nucleus</keyword>
<keyword evidence="10" id="KW-1185">Reference proteome</keyword>
<evidence type="ECO:0000259" key="8">
    <source>
        <dbReference type="PROSITE" id="PS51136"/>
    </source>
</evidence>
<comment type="subcellular location">
    <subcellularLocation>
        <location evidence="1 4">Nucleus</location>
    </subcellularLocation>
</comment>
<gene>
    <name evidence="9" type="ORF">MAM1_0218c08216</name>
</gene>
<dbReference type="GO" id="GO:0005634">
    <property type="term" value="C:nucleus"/>
    <property type="evidence" value="ECO:0007669"/>
    <property type="project" value="UniProtKB-SubCell"/>
</dbReference>
<dbReference type="InterPro" id="IPR028942">
    <property type="entry name" value="WHIM1_dom"/>
</dbReference>
<organism evidence="9">
    <name type="scientific">Mucor ambiguus</name>
    <dbReference type="NCBI Taxonomy" id="91626"/>
    <lineage>
        <taxon>Eukaryota</taxon>
        <taxon>Fungi</taxon>
        <taxon>Fungi incertae sedis</taxon>
        <taxon>Mucoromycota</taxon>
        <taxon>Mucoromycotina</taxon>
        <taxon>Mucoromycetes</taxon>
        <taxon>Mucorales</taxon>
        <taxon>Mucorineae</taxon>
        <taxon>Mucoraceae</taxon>
        <taxon>Mucor</taxon>
    </lineage>
</organism>
<feature type="compositionally biased region" description="Basic and acidic residues" evidence="6">
    <location>
        <begin position="750"/>
        <end position="761"/>
    </location>
</feature>
<feature type="compositionally biased region" description="Polar residues" evidence="6">
    <location>
        <begin position="188"/>
        <end position="209"/>
    </location>
</feature>
<dbReference type="GO" id="GO:0000781">
    <property type="term" value="C:chromosome, telomeric region"/>
    <property type="evidence" value="ECO:0007669"/>
    <property type="project" value="GOC"/>
</dbReference>
<reference evidence="9" key="1">
    <citation type="submission" date="2014-09" db="EMBL/GenBank/DDBJ databases">
        <title>Draft genome sequence of an oleaginous Mucoromycotina fungus Mucor ambiguus NBRC6742.</title>
        <authorList>
            <person name="Takeda I."/>
            <person name="Yamane N."/>
            <person name="Morita T."/>
            <person name="Tamano K."/>
            <person name="Machida M."/>
            <person name="Baker S."/>
            <person name="Koike H."/>
        </authorList>
    </citation>
    <scope>NUCLEOTIDE SEQUENCE</scope>
    <source>
        <strain evidence="9">NBRC 6742</strain>
    </source>
</reference>
<dbReference type="Pfam" id="PF15613">
    <property type="entry name" value="WSD"/>
    <property type="match status" value="1"/>
</dbReference>
<feature type="compositionally biased region" description="Acidic residues" evidence="6">
    <location>
        <begin position="693"/>
        <end position="703"/>
    </location>
</feature>
<evidence type="ECO:0000313" key="10">
    <source>
        <dbReference type="Proteomes" id="UP000053815"/>
    </source>
</evidence>
<feature type="compositionally biased region" description="Acidic residues" evidence="6">
    <location>
        <begin position="503"/>
        <end position="512"/>
    </location>
</feature>
<dbReference type="GO" id="GO:0000785">
    <property type="term" value="C:chromatin"/>
    <property type="evidence" value="ECO:0007669"/>
    <property type="project" value="UniProtKB-ARBA"/>
</dbReference>
<dbReference type="AlphaFoldDB" id="A0A0C9MDJ1"/>
<feature type="region of interest" description="Disordered" evidence="6">
    <location>
        <begin position="666"/>
        <end position="761"/>
    </location>
</feature>
<dbReference type="InterPro" id="IPR013136">
    <property type="entry name" value="WSTF_Acf1_Cbp146"/>
</dbReference>
<evidence type="ECO:0000259" key="7">
    <source>
        <dbReference type="PROSITE" id="PS50827"/>
    </source>
</evidence>
<dbReference type="STRING" id="91626.A0A0C9MDJ1"/>
<dbReference type="PROSITE" id="PS51136">
    <property type="entry name" value="WAC"/>
    <property type="match status" value="1"/>
</dbReference>
<evidence type="ECO:0000256" key="4">
    <source>
        <dbReference type="PROSITE-ProRule" id="PRU00475"/>
    </source>
</evidence>
<feature type="coiled-coil region" evidence="5">
    <location>
        <begin position="324"/>
        <end position="360"/>
    </location>
</feature>
<accession>A0A0C9MDJ1</accession>
<dbReference type="InterPro" id="IPR028941">
    <property type="entry name" value="WHIM2_dom"/>
</dbReference>
<dbReference type="Pfam" id="PF10537">
    <property type="entry name" value="WAC_Acf1_DNA_bd"/>
    <property type="match status" value="1"/>
</dbReference>
<evidence type="ECO:0000256" key="3">
    <source>
        <dbReference type="ARBA" id="ARBA00023242"/>
    </source>
</evidence>
<feature type="compositionally biased region" description="Acidic residues" evidence="6">
    <location>
        <begin position="676"/>
        <end position="686"/>
    </location>
</feature>
<dbReference type="InterPro" id="IPR018501">
    <property type="entry name" value="DDT_dom"/>
</dbReference>
<dbReference type="GO" id="GO:0031509">
    <property type="term" value="P:subtelomeric heterochromatin formation"/>
    <property type="evidence" value="ECO:0007669"/>
    <property type="project" value="TreeGrafter"/>
</dbReference>
<keyword evidence="2 5" id="KW-0175">Coiled coil</keyword>
<evidence type="ECO:0000256" key="6">
    <source>
        <dbReference type="SAM" id="MobiDB-lite"/>
    </source>
</evidence>
<feature type="domain" description="WAC" evidence="8">
    <location>
        <begin position="24"/>
        <end position="130"/>
    </location>
</feature>
<feature type="domain" description="DDT" evidence="7">
    <location>
        <begin position="418"/>
        <end position="481"/>
    </location>
</feature>
<proteinExistence type="predicted"/>
<evidence type="ECO:0000256" key="2">
    <source>
        <dbReference type="ARBA" id="ARBA00023054"/>
    </source>
</evidence>
<name>A0A0C9MDJ1_9FUNG</name>
<dbReference type="Proteomes" id="UP000053815">
    <property type="component" value="Unassembled WGS sequence"/>
</dbReference>
<dbReference type="OrthoDB" id="332390at2759"/>
<dbReference type="PANTHER" id="PTHR32075">
    <property type="entry name" value="ISWI CHROMATIN-REMODELING COMPLEX SUBUNIT YPL216W-RELATED"/>
    <property type="match status" value="1"/>
</dbReference>
<dbReference type="Pfam" id="PF02791">
    <property type="entry name" value="DDT"/>
    <property type="match status" value="1"/>
</dbReference>